<protein>
    <recommendedName>
        <fullName evidence="2">Peptidase A1 domain-containing protein</fullName>
    </recommendedName>
</protein>
<proteinExistence type="inferred from homology"/>
<dbReference type="EMBL" id="LT934115">
    <property type="protein sequence ID" value="VAH64675.1"/>
    <property type="molecule type" value="Genomic_DNA"/>
</dbReference>
<dbReference type="InterPro" id="IPR032861">
    <property type="entry name" value="TAXi_N"/>
</dbReference>
<evidence type="ECO:0000259" key="2">
    <source>
        <dbReference type="PROSITE" id="PS51767"/>
    </source>
</evidence>
<dbReference type="GO" id="GO:0004190">
    <property type="term" value="F:aspartic-type endopeptidase activity"/>
    <property type="evidence" value="ECO:0007669"/>
    <property type="project" value="InterPro"/>
</dbReference>
<gene>
    <name evidence="3" type="ORF">TRITD_3Av1G199290</name>
</gene>
<evidence type="ECO:0000256" key="1">
    <source>
        <dbReference type="ARBA" id="ARBA00007447"/>
    </source>
</evidence>
<reference evidence="3 4" key="1">
    <citation type="submission" date="2017-09" db="EMBL/GenBank/DDBJ databases">
        <authorList>
            <consortium name="International Durum Wheat Genome Sequencing Consortium (IDWGSC)"/>
            <person name="Milanesi L."/>
        </authorList>
    </citation>
    <scope>NUCLEOTIDE SEQUENCE [LARGE SCALE GENOMIC DNA]</scope>
    <source>
        <strain evidence="4">cv. Svevo</strain>
    </source>
</reference>
<dbReference type="Pfam" id="PF14543">
    <property type="entry name" value="TAXi_N"/>
    <property type="match status" value="1"/>
</dbReference>
<keyword evidence="4" id="KW-1185">Reference proteome</keyword>
<name>A0A9R0RRR2_TRITD</name>
<dbReference type="Gene3D" id="2.40.70.10">
    <property type="entry name" value="Acid Proteases"/>
    <property type="match status" value="2"/>
</dbReference>
<dbReference type="InterPro" id="IPR021109">
    <property type="entry name" value="Peptidase_aspartic_dom_sf"/>
</dbReference>
<dbReference type="Gramene" id="TRITD3Av1G199290.7">
    <property type="protein sequence ID" value="TRITD3Av1G199290.7"/>
    <property type="gene ID" value="TRITD3Av1G199290"/>
</dbReference>
<dbReference type="Proteomes" id="UP000324705">
    <property type="component" value="Chromosome 3A"/>
</dbReference>
<comment type="similarity">
    <text evidence="1">Belongs to the peptidase A1 family.</text>
</comment>
<dbReference type="InterPro" id="IPR033121">
    <property type="entry name" value="PEPTIDASE_A1"/>
</dbReference>
<dbReference type="InterPro" id="IPR001461">
    <property type="entry name" value="Aspartic_peptidase_A1"/>
</dbReference>
<dbReference type="GO" id="GO:0006508">
    <property type="term" value="P:proteolysis"/>
    <property type="evidence" value="ECO:0007669"/>
    <property type="project" value="InterPro"/>
</dbReference>
<accession>A0A9R0RRR2</accession>
<dbReference type="PANTHER" id="PTHR13683:SF875">
    <property type="entry name" value="EUKARYOTIC ASPARTYL PROTEASE FAMILY PROTEIN"/>
    <property type="match status" value="1"/>
</dbReference>
<evidence type="ECO:0000313" key="3">
    <source>
        <dbReference type="EMBL" id="VAH64675.1"/>
    </source>
</evidence>
<dbReference type="Pfam" id="PF14541">
    <property type="entry name" value="TAXi_C"/>
    <property type="match status" value="1"/>
</dbReference>
<dbReference type="AlphaFoldDB" id="A0A9R0RRR2"/>
<feature type="domain" description="Peptidase A1" evidence="2">
    <location>
        <begin position="1"/>
        <end position="152"/>
    </location>
</feature>
<sequence length="152" mass="15949">MKTDRAVDGIFGFGQHELSVISQLYSLGVSPKTFSHCLKGSDNGGGILVLGEIVEPGLVFTPLVPSQPHYNLILESIAVSGQKLPIDTSLFATSNTQGTIVDSGTTLVYLVDGAYDPFISAIAAAVSPSVRSVVSKGTQCFITSGRFSSFSF</sequence>
<dbReference type="PROSITE" id="PS51767">
    <property type="entry name" value="PEPTIDASE_A1"/>
    <property type="match status" value="1"/>
</dbReference>
<dbReference type="SUPFAM" id="SSF50630">
    <property type="entry name" value="Acid proteases"/>
    <property type="match status" value="1"/>
</dbReference>
<evidence type="ECO:0000313" key="4">
    <source>
        <dbReference type="Proteomes" id="UP000324705"/>
    </source>
</evidence>
<organism evidence="3 4">
    <name type="scientific">Triticum turgidum subsp. durum</name>
    <name type="common">Durum wheat</name>
    <name type="synonym">Triticum durum</name>
    <dbReference type="NCBI Taxonomy" id="4567"/>
    <lineage>
        <taxon>Eukaryota</taxon>
        <taxon>Viridiplantae</taxon>
        <taxon>Streptophyta</taxon>
        <taxon>Embryophyta</taxon>
        <taxon>Tracheophyta</taxon>
        <taxon>Spermatophyta</taxon>
        <taxon>Magnoliopsida</taxon>
        <taxon>Liliopsida</taxon>
        <taxon>Poales</taxon>
        <taxon>Poaceae</taxon>
        <taxon>BOP clade</taxon>
        <taxon>Pooideae</taxon>
        <taxon>Triticodae</taxon>
        <taxon>Triticeae</taxon>
        <taxon>Triticinae</taxon>
        <taxon>Triticum</taxon>
    </lineage>
</organism>
<dbReference type="PANTHER" id="PTHR13683">
    <property type="entry name" value="ASPARTYL PROTEASES"/>
    <property type="match status" value="1"/>
</dbReference>
<dbReference type="InterPro" id="IPR032799">
    <property type="entry name" value="TAXi_C"/>
</dbReference>